<reference evidence="2 3" key="1">
    <citation type="submission" date="2020-08" db="EMBL/GenBank/DDBJ databases">
        <authorList>
            <person name="Liu C."/>
            <person name="Sun Q."/>
        </authorList>
    </citation>
    <scope>NUCLEOTIDE SEQUENCE [LARGE SCALE GENOMIC DNA]</scope>
    <source>
        <strain evidence="2 3">NSJ-45</strain>
    </source>
</reference>
<keyword evidence="1" id="KW-0812">Transmembrane</keyword>
<sequence length="376" mass="43614">MLKNVKQDIKNITLLLFIVGILSLIIYMSVYSNKEYTKNVNLDIETYNYKKSKDINKNETIKLKSVIPVKDYILDMKFDGDNLVAISDHISNDKRGINVYNIDIADKSITNLYTLNGNGFAMYNSGSISPSREIIVYDTVDSKKPDKLNSVIYNIEDGSRVTLDYYFNLLGWMPDSSGFYGYKKDKLFLYNIDEQKITKKFDLKNYGYIDKIAFSQDGTKLYTLSIPKDEICIYDLNSKLIKKIKSIKFIYDFEVIDDEHLIVETINSSDKSLLLYNLKDNTKKTISGIHLDEMYLSKDKRKLITVYYTGNNESTIDIYDINFYNGSIDFYKLGSIPMIRGIPYVDMNDKNKLAYFIPGTNYNESEIYIYDIVNKK</sequence>
<dbReference type="RefSeq" id="WP_187005207.1">
    <property type="nucleotide sequence ID" value="NZ_JACRWD010000001.1"/>
</dbReference>
<dbReference type="Gene3D" id="2.130.10.10">
    <property type="entry name" value="YVTN repeat-like/Quinoprotein amine dehydrogenase"/>
    <property type="match status" value="1"/>
</dbReference>
<name>A0ABR7K185_9FIRM</name>
<gene>
    <name evidence="2" type="ORF">H8891_03510</name>
</gene>
<accession>A0ABR7K185</accession>
<proteinExistence type="predicted"/>
<keyword evidence="1" id="KW-0472">Membrane</keyword>
<dbReference type="InterPro" id="IPR015943">
    <property type="entry name" value="WD40/YVTN_repeat-like_dom_sf"/>
</dbReference>
<comment type="caution">
    <text evidence="2">The sequence shown here is derived from an EMBL/GenBank/DDBJ whole genome shotgun (WGS) entry which is preliminary data.</text>
</comment>
<evidence type="ECO:0000313" key="3">
    <source>
        <dbReference type="Proteomes" id="UP000611796"/>
    </source>
</evidence>
<keyword evidence="1" id="KW-1133">Transmembrane helix</keyword>
<keyword evidence="3" id="KW-1185">Reference proteome</keyword>
<organism evidence="2 3">
    <name type="scientific">Paeniclostridium hominis</name>
    <dbReference type="NCBI Taxonomy" id="2764329"/>
    <lineage>
        <taxon>Bacteria</taxon>
        <taxon>Bacillati</taxon>
        <taxon>Bacillota</taxon>
        <taxon>Clostridia</taxon>
        <taxon>Peptostreptococcales</taxon>
        <taxon>Peptostreptococcaceae</taxon>
        <taxon>Paeniclostridium</taxon>
    </lineage>
</organism>
<dbReference type="SUPFAM" id="SSF82171">
    <property type="entry name" value="DPP6 N-terminal domain-like"/>
    <property type="match status" value="1"/>
</dbReference>
<dbReference type="EMBL" id="JACRWD010000001">
    <property type="protein sequence ID" value="MBC6002858.1"/>
    <property type="molecule type" value="Genomic_DNA"/>
</dbReference>
<feature type="transmembrane region" description="Helical" evidence="1">
    <location>
        <begin position="12"/>
        <end position="31"/>
    </location>
</feature>
<protein>
    <submittedName>
        <fullName evidence="2">Uncharacterized protein</fullName>
    </submittedName>
</protein>
<evidence type="ECO:0000313" key="2">
    <source>
        <dbReference type="EMBL" id="MBC6002858.1"/>
    </source>
</evidence>
<dbReference type="Proteomes" id="UP000611796">
    <property type="component" value="Unassembled WGS sequence"/>
</dbReference>
<evidence type="ECO:0000256" key="1">
    <source>
        <dbReference type="SAM" id="Phobius"/>
    </source>
</evidence>